<dbReference type="Gene3D" id="2.40.128.20">
    <property type="match status" value="1"/>
</dbReference>
<dbReference type="EMBL" id="KX601051">
    <property type="protein sequence ID" value="APR74409.1"/>
    <property type="molecule type" value="Genomic_DNA"/>
</dbReference>
<dbReference type="GeneID" id="31080703"/>
<dbReference type="InterPro" id="IPR012674">
    <property type="entry name" value="Calycin"/>
</dbReference>
<sequence length="153" mass="18689">MIYKNILNKLEGKWICQKTVYFIRNNQVIYNKQKIEIKQVYNIHTLEKTKSMIYNYQLYNIKDNNKTYYLFLKEDKSEFGELRKITNDEIKYYRFKTYKNNCIKIESIKKNIVYHEYIYLINPNFKVTICLLKKNKNYLATSFVSAIRVSNQL</sequence>
<reference evidence="1" key="2">
    <citation type="journal article" date="2017" name="BMC Genomics">
        <title>Complete chloroplast genome of Gracilaria firma (Gracilariaceae, Rhodophyta), with discussion on the use of chloroplast phylogenomics in the subclass Rhodymeniophycidae.</title>
        <authorList>
            <person name="Ng P.K."/>
            <person name="Lin S.M."/>
            <person name="Lim P.E."/>
            <person name="Liu L.C."/>
            <person name="Chen C.M."/>
            <person name="Pai T.W."/>
        </authorList>
    </citation>
    <scope>NUCLEOTIDE SEQUENCE</scope>
</reference>
<organism evidence="1">
    <name type="scientific">Gracilaria firma</name>
    <dbReference type="NCBI Taxonomy" id="2510791"/>
    <lineage>
        <taxon>Eukaryota</taxon>
        <taxon>Rhodophyta</taxon>
        <taxon>Florideophyceae</taxon>
        <taxon>Rhodymeniophycidae</taxon>
        <taxon>Gracilariales</taxon>
        <taxon>Gracilariaceae</taxon>
        <taxon>Gracilaria</taxon>
    </lineage>
</organism>
<dbReference type="RefSeq" id="YP_009346874.1">
    <property type="nucleotide sequence ID" value="NC_033877.1"/>
</dbReference>
<keyword evidence="1" id="KW-0934">Plastid</keyword>
<evidence type="ECO:0000313" key="1">
    <source>
        <dbReference type="EMBL" id="APR74409.1"/>
    </source>
</evidence>
<proteinExistence type="predicted"/>
<geneLocation type="plastid" evidence="1"/>
<evidence type="ECO:0008006" key="2">
    <source>
        <dbReference type="Google" id="ProtNLM"/>
    </source>
</evidence>
<protein>
    <recommendedName>
        <fullName evidence="2">Chromophore lyase CpcS/CpeS</fullName>
    </recommendedName>
</protein>
<gene>
    <name evidence="1" type="primary">ycf58</name>
</gene>
<dbReference type="AlphaFoldDB" id="A0A1P8D6I4"/>
<reference evidence="1" key="1">
    <citation type="submission" date="2016-07" db="EMBL/GenBank/DDBJ databases">
        <authorList>
            <person name="Ng P.-K."/>
            <person name="Lin S.-M."/>
        </authorList>
    </citation>
    <scope>NUCLEOTIDE SEQUENCE</scope>
</reference>
<name>A0A1P8D6I4_9FLOR</name>
<accession>A0A1P8D6I4</accession>